<reference evidence="11 12" key="1">
    <citation type="submission" date="2022-05" db="EMBL/GenBank/DDBJ databases">
        <authorList>
            <consortium name="Genoscope - CEA"/>
            <person name="William W."/>
        </authorList>
    </citation>
    <scope>NUCLEOTIDE SEQUENCE [LARGE SCALE GENOMIC DNA]</scope>
</reference>
<dbReference type="InterPro" id="IPR036259">
    <property type="entry name" value="MFS_trans_sf"/>
</dbReference>
<protein>
    <recommendedName>
        <fullName evidence="6">long-chain-alcohol O-fatty-acyltransferase</fullName>
        <ecNumber evidence="6">2.3.1.75</ecNumber>
    </recommendedName>
</protein>
<feature type="transmembrane region" description="Helical" evidence="9">
    <location>
        <begin position="219"/>
        <end position="239"/>
    </location>
</feature>
<dbReference type="Pfam" id="PF07690">
    <property type="entry name" value="MFS_1"/>
    <property type="match status" value="1"/>
</dbReference>
<evidence type="ECO:0000256" key="1">
    <source>
        <dbReference type="ARBA" id="ARBA00004141"/>
    </source>
</evidence>
<dbReference type="Pfam" id="PF03007">
    <property type="entry name" value="WS_DGAT_cat"/>
    <property type="match status" value="1"/>
</dbReference>
<comment type="similarity">
    <text evidence="5">In the N-terminal section; belongs to the long-chain O-acyltransferase family.</text>
</comment>
<dbReference type="InterPro" id="IPR020846">
    <property type="entry name" value="MFS_dom"/>
</dbReference>
<name>A0ABN8NIN3_9CNID</name>
<feature type="transmembrane region" description="Helical" evidence="9">
    <location>
        <begin position="189"/>
        <end position="213"/>
    </location>
</feature>
<dbReference type="CDD" id="cd17318">
    <property type="entry name" value="MFS_SLC17"/>
    <property type="match status" value="1"/>
</dbReference>
<feature type="transmembrane region" description="Helical" evidence="9">
    <location>
        <begin position="630"/>
        <end position="649"/>
    </location>
</feature>
<keyword evidence="12" id="KW-1185">Reference proteome</keyword>
<feature type="region of interest" description="Disordered" evidence="8">
    <location>
        <begin position="1"/>
        <end position="21"/>
    </location>
</feature>
<comment type="catalytic activity">
    <reaction evidence="7">
        <text>a long chain fatty alcohol + a fatty acyl-CoA = a long-chain alcohol wax ester + CoA</text>
        <dbReference type="Rhea" id="RHEA:38443"/>
        <dbReference type="ChEBI" id="CHEBI:17135"/>
        <dbReference type="ChEBI" id="CHEBI:57287"/>
        <dbReference type="ChEBI" id="CHEBI:77636"/>
        <dbReference type="ChEBI" id="CHEBI:235323"/>
        <dbReference type="EC" id="2.3.1.75"/>
    </reaction>
</comment>
<dbReference type="InterPro" id="IPR004255">
    <property type="entry name" value="O-acyltransferase_WSD1_N"/>
</dbReference>
<dbReference type="Gene3D" id="1.20.1250.20">
    <property type="entry name" value="MFS general substrate transporter like domains"/>
    <property type="match status" value="2"/>
</dbReference>
<dbReference type="SUPFAM" id="SSF103473">
    <property type="entry name" value="MFS general substrate transporter"/>
    <property type="match status" value="1"/>
</dbReference>
<evidence type="ECO:0000256" key="8">
    <source>
        <dbReference type="SAM" id="MobiDB-lite"/>
    </source>
</evidence>
<comment type="subcellular location">
    <subcellularLocation>
        <location evidence="1">Membrane</location>
        <topology evidence="1">Multi-pass membrane protein</topology>
    </subcellularLocation>
</comment>
<feature type="transmembrane region" description="Helical" evidence="9">
    <location>
        <begin position="414"/>
        <end position="438"/>
    </location>
</feature>
<feature type="transmembrane region" description="Helical" evidence="9">
    <location>
        <begin position="381"/>
        <end position="402"/>
    </location>
</feature>
<feature type="transmembrane region" description="Helical" evidence="9">
    <location>
        <begin position="124"/>
        <end position="148"/>
    </location>
</feature>
<dbReference type="InterPro" id="IPR009721">
    <property type="entry name" value="O-acyltransferase_WSD1_C"/>
</dbReference>
<evidence type="ECO:0000256" key="7">
    <source>
        <dbReference type="ARBA" id="ARBA00047604"/>
    </source>
</evidence>
<evidence type="ECO:0000313" key="12">
    <source>
        <dbReference type="Proteomes" id="UP001159405"/>
    </source>
</evidence>
<feature type="compositionally biased region" description="Basic and acidic residues" evidence="8">
    <location>
        <begin position="1"/>
        <end position="12"/>
    </location>
</feature>
<evidence type="ECO:0000256" key="4">
    <source>
        <dbReference type="ARBA" id="ARBA00023136"/>
    </source>
</evidence>
<evidence type="ECO:0000256" key="9">
    <source>
        <dbReference type="SAM" id="Phobius"/>
    </source>
</evidence>
<comment type="caution">
    <text evidence="11">The sequence shown here is derived from an EMBL/GenBank/DDBJ whole genome shotgun (WGS) entry which is preliminary data.</text>
</comment>
<dbReference type="EC" id="2.3.1.75" evidence="6"/>
<dbReference type="InterPro" id="IPR011701">
    <property type="entry name" value="MFS"/>
</dbReference>
<organism evidence="11 12">
    <name type="scientific">Porites lobata</name>
    <dbReference type="NCBI Taxonomy" id="104759"/>
    <lineage>
        <taxon>Eukaryota</taxon>
        <taxon>Metazoa</taxon>
        <taxon>Cnidaria</taxon>
        <taxon>Anthozoa</taxon>
        <taxon>Hexacorallia</taxon>
        <taxon>Scleractinia</taxon>
        <taxon>Fungiina</taxon>
        <taxon>Poritidae</taxon>
        <taxon>Porites</taxon>
    </lineage>
</organism>
<dbReference type="PANTHER" id="PTHR11662:SF399">
    <property type="entry name" value="FI19708P1-RELATED"/>
    <property type="match status" value="1"/>
</dbReference>
<dbReference type="PANTHER" id="PTHR11662">
    <property type="entry name" value="SOLUTE CARRIER FAMILY 17"/>
    <property type="match status" value="1"/>
</dbReference>
<gene>
    <name evidence="11" type="ORF">PLOB_00014845</name>
</gene>
<evidence type="ECO:0000259" key="10">
    <source>
        <dbReference type="PROSITE" id="PS50850"/>
    </source>
</evidence>
<proteinExistence type="inferred from homology"/>
<feature type="transmembrane region" description="Helical" evidence="9">
    <location>
        <begin position="356"/>
        <end position="375"/>
    </location>
</feature>
<sequence>METKPADLKESQKYGPENSQRESPRKAAILWNPCPCKAKCFIPARYLVGVFLMFGYANLYALRVNLCMALAVMVGNHTVFRDNSEIQKTAEFSWSTKLQGIVLSSFYFGYIVMHIPGGYLARKFGGAMVIGLSVGGTGALTLFTPLAARIHVGLLIALRVAVGLAEGSAFPAGHSFWSLWAPPLERSKLGVFSFAGATLGTIVSMFCSGYLAFHYGWRSIFYVFGTSGVIWSLIWLSVVGNSPSQQRWIASEEVEYIELSLAADIQDKRTSIPWKAIFSSLPLWAIVVAHFTQGWGLYTMLSELPMFYTQRLNLDLNETSLASSIPYVVTFFVMISGSQLADYLRKHYLSTGAVRKMFNTIGFLSPAVCLLVASSTNNSSVVVASITLGVGLNGLCLSGFAVNHLDIAPPFASILLGITDVGATLAGIITPTLTGFIVRHHSARFVVKRYTSYSRSCVPLCEDDAVWQQDRPTNRHIIHALMVLEGAPDIEKLRQIILDRLVYRKDENGKRIYPRLTQRIYKRLGCFFWMEDEKFNVLKHVFTWEGTLPKSLEELDVAISEICSTSLPDTLSPWQFIIVPIVEEDCFGLVLRVHHSVADGVALTRVFVKNLFDVPPLTPEPKKFSSRQRFYMWCKAIIVGPFILLLKFFSKADFSNIHGQELCGKKVVAWSKNVDLSIVKKVKNTAGTTVNDVMVSCLAGALHDYLKYKQNYDTAATLEDMWASIPVDIRTSSKSVELENKFAIVFLRLPVAAKNAVDRLLETKQRMDIIKTSAEPLVTAVTVRLMMLLPDCFSRPLIDFFSRKVSCVLSNVPGPQQALYLGGQKIVQSLFWVPQRANIGVGLSIFSYGGGIRVGVFSDERVIRNPRDVVKGFETNFLQLVKELKVDEDH</sequence>
<evidence type="ECO:0000256" key="6">
    <source>
        <dbReference type="ARBA" id="ARBA00024388"/>
    </source>
</evidence>
<feature type="transmembrane region" description="Helical" evidence="9">
    <location>
        <begin position="276"/>
        <end position="301"/>
    </location>
</feature>
<dbReference type="InterPro" id="IPR050382">
    <property type="entry name" value="MFS_Na/Anion_cotransporter"/>
</dbReference>
<keyword evidence="2 9" id="KW-0812">Transmembrane</keyword>
<feature type="transmembrane region" description="Helical" evidence="9">
    <location>
        <begin position="46"/>
        <end position="74"/>
    </location>
</feature>
<evidence type="ECO:0000256" key="2">
    <source>
        <dbReference type="ARBA" id="ARBA00022692"/>
    </source>
</evidence>
<evidence type="ECO:0000313" key="11">
    <source>
        <dbReference type="EMBL" id="CAH3106533.1"/>
    </source>
</evidence>
<feature type="transmembrane region" description="Helical" evidence="9">
    <location>
        <begin position="321"/>
        <end position="344"/>
    </location>
</feature>
<dbReference type="Proteomes" id="UP001159405">
    <property type="component" value="Unassembled WGS sequence"/>
</dbReference>
<dbReference type="EMBL" id="CALNXK010000019">
    <property type="protein sequence ID" value="CAH3106533.1"/>
    <property type="molecule type" value="Genomic_DNA"/>
</dbReference>
<dbReference type="PROSITE" id="PS50850">
    <property type="entry name" value="MFS"/>
    <property type="match status" value="1"/>
</dbReference>
<evidence type="ECO:0000256" key="3">
    <source>
        <dbReference type="ARBA" id="ARBA00022989"/>
    </source>
</evidence>
<feature type="transmembrane region" description="Helical" evidence="9">
    <location>
        <begin position="154"/>
        <end position="177"/>
    </location>
</feature>
<accession>A0ABN8NIN3</accession>
<keyword evidence="3 9" id="KW-1133">Transmembrane helix</keyword>
<keyword evidence="4 9" id="KW-0472">Membrane</keyword>
<feature type="transmembrane region" description="Helical" evidence="9">
    <location>
        <begin position="94"/>
        <end position="112"/>
    </location>
</feature>
<evidence type="ECO:0000256" key="5">
    <source>
        <dbReference type="ARBA" id="ARBA00024360"/>
    </source>
</evidence>
<dbReference type="Pfam" id="PF06974">
    <property type="entry name" value="WS_DGAT_C"/>
    <property type="match status" value="1"/>
</dbReference>
<feature type="domain" description="Major facilitator superfamily (MFS) profile" evidence="10">
    <location>
        <begin position="62"/>
        <end position="503"/>
    </location>
</feature>